<dbReference type="KEGG" id="cmiu:B1H56_00505"/>
<dbReference type="InterPro" id="IPR013022">
    <property type="entry name" value="Xyl_isomerase-like_TIM-brl"/>
</dbReference>
<dbReference type="Proteomes" id="UP000070366">
    <property type="component" value="Unassembled WGS sequence"/>
</dbReference>
<keyword evidence="2" id="KW-0378">Hydrolase</keyword>
<name>A0A136Q1F0_9FIRM</name>
<evidence type="ECO:0000259" key="1">
    <source>
        <dbReference type="Pfam" id="PF01261"/>
    </source>
</evidence>
<gene>
    <name evidence="2" type="ORF">HMPREF3293_02592</name>
</gene>
<dbReference type="EMBL" id="LSZW01000064">
    <property type="protein sequence ID" value="KXK64513.1"/>
    <property type="molecule type" value="Genomic_DNA"/>
</dbReference>
<dbReference type="Pfam" id="PF01261">
    <property type="entry name" value="AP_endonuc_2"/>
    <property type="match status" value="1"/>
</dbReference>
<dbReference type="SUPFAM" id="SSF51658">
    <property type="entry name" value="Xylose isomerase-like"/>
    <property type="match status" value="1"/>
</dbReference>
<dbReference type="PANTHER" id="PTHR12110:SF41">
    <property type="entry name" value="INOSOSE DEHYDRATASE"/>
    <property type="match status" value="1"/>
</dbReference>
<organism evidence="2 3">
    <name type="scientific">Christensenella minuta</name>
    <dbReference type="NCBI Taxonomy" id="626937"/>
    <lineage>
        <taxon>Bacteria</taxon>
        <taxon>Bacillati</taxon>
        <taxon>Bacillota</taxon>
        <taxon>Clostridia</taxon>
        <taxon>Christensenellales</taxon>
        <taxon>Christensenellaceae</taxon>
        <taxon>Christensenella</taxon>
    </lineage>
</organism>
<keyword evidence="3" id="KW-1185">Reference proteome</keyword>
<dbReference type="STRING" id="626937.HMPREF3293_02592"/>
<sequence length="286" mass="31481">MEYRYACADFTFPLLLHGDVLKLIGMMGFDGVDVGLFEERSHLRPSGEFYAPAARGAALRRKAEDAGIAVADVFLQSAFDFQARAANHPSPKVRAEERTQFCRLMEYARAAGSGHITCLPGVAFAGETYGDSYRRALEELAWRVERAKECGLVFAVEAHLGSLADTPEKAEKLAADVPGLTLTLDYTHFTKMGVADGAVAPLMKYASHFHARGAAEGRLQTVVCESAVDYDAVVAEMVKTGYDGFIGIEYTWQEWEGCNKTDNVSESILLMRKMKDAERKAREMGK</sequence>
<proteinExistence type="predicted"/>
<reference evidence="2 3" key="1">
    <citation type="submission" date="2016-02" db="EMBL/GenBank/DDBJ databases">
        <authorList>
            <person name="Wen L."/>
            <person name="He K."/>
            <person name="Yang H."/>
        </authorList>
    </citation>
    <scope>NUCLEOTIDE SEQUENCE [LARGE SCALE GENOMIC DNA]</scope>
    <source>
        <strain evidence="2 3">DSM 22607</strain>
    </source>
</reference>
<dbReference type="RefSeq" id="WP_066522249.1">
    <property type="nucleotide sequence ID" value="NZ_CABMOF010000007.1"/>
</dbReference>
<dbReference type="PANTHER" id="PTHR12110">
    <property type="entry name" value="HYDROXYPYRUVATE ISOMERASE"/>
    <property type="match status" value="1"/>
</dbReference>
<accession>A0A136Q1F0</accession>
<dbReference type="AlphaFoldDB" id="A0A136Q1F0"/>
<keyword evidence="2" id="KW-0540">Nuclease</keyword>
<dbReference type="InterPro" id="IPR050312">
    <property type="entry name" value="IolE/XylAMocC-like"/>
</dbReference>
<protein>
    <submittedName>
        <fullName evidence="2">AP endonuclease, family 2</fullName>
    </submittedName>
</protein>
<evidence type="ECO:0000313" key="3">
    <source>
        <dbReference type="Proteomes" id="UP000070366"/>
    </source>
</evidence>
<keyword evidence="2" id="KW-0255">Endonuclease</keyword>
<comment type="caution">
    <text evidence="2">The sequence shown here is derived from an EMBL/GenBank/DDBJ whole genome shotgun (WGS) entry which is preliminary data.</text>
</comment>
<dbReference type="OrthoDB" id="9786584at2"/>
<dbReference type="GO" id="GO:0004519">
    <property type="term" value="F:endonuclease activity"/>
    <property type="evidence" value="ECO:0007669"/>
    <property type="project" value="UniProtKB-KW"/>
</dbReference>
<evidence type="ECO:0000313" key="2">
    <source>
        <dbReference type="EMBL" id="KXK64513.1"/>
    </source>
</evidence>
<dbReference type="InterPro" id="IPR036237">
    <property type="entry name" value="Xyl_isomerase-like_sf"/>
</dbReference>
<feature type="domain" description="Xylose isomerase-like TIM barrel" evidence="1">
    <location>
        <begin position="27"/>
        <end position="273"/>
    </location>
</feature>
<dbReference type="Gene3D" id="3.20.20.150">
    <property type="entry name" value="Divalent-metal-dependent TIM barrel enzymes"/>
    <property type="match status" value="1"/>
</dbReference>